<dbReference type="KEGG" id="tah:SU86_000355"/>
<organism evidence="1 2">
    <name type="scientific">Candidatus Nitrosotenuis cloacae</name>
    <dbReference type="NCBI Taxonomy" id="1603555"/>
    <lineage>
        <taxon>Archaea</taxon>
        <taxon>Nitrososphaerota</taxon>
        <taxon>Candidatus Nitrosotenuis</taxon>
    </lineage>
</organism>
<evidence type="ECO:0000313" key="1">
    <source>
        <dbReference type="EMBL" id="AJZ75097.1"/>
    </source>
</evidence>
<reference evidence="1 2" key="1">
    <citation type="journal article" date="2016" name="Sci. Rep.">
        <title>A novel ammonia-oxidizing archaeon from wastewater treatment plant: Its enrichment, physiological and genomic characteristics.</title>
        <authorList>
            <person name="Li Y."/>
            <person name="Ding K."/>
            <person name="Wen X."/>
            <person name="Zhang B."/>
            <person name="Shen B."/>
            <person name="Yang Y."/>
        </authorList>
    </citation>
    <scope>NUCLEOTIDE SEQUENCE [LARGE SCALE GENOMIC DNA]</scope>
    <source>
        <strain evidence="1 2">SAT1</strain>
    </source>
</reference>
<keyword evidence="2" id="KW-1185">Reference proteome</keyword>
<dbReference type="GeneID" id="24874827"/>
<gene>
    <name evidence="1" type="ORF">SU86_000355</name>
</gene>
<name>A0A3G1B030_9ARCH</name>
<dbReference type="AlphaFoldDB" id="A0A3G1B030"/>
<proteinExistence type="predicted"/>
<dbReference type="Proteomes" id="UP000266745">
    <property type="component" value="Chromosome"/>
</dbReference>
<sequence length="134" mass="15287">MTYLEQKAGKKQSEFEMLLSSNLSMDDIESDNYPLAKIFDQKVNHAVNDVVSTILTQNYNKDPQVTLQNISSKIPSTILVKYARAGKNYVSIEHTMGNLGNLFFSGIMEKAMQDRPENHHTVAQQNKICFIFRQ</sequence>
<dbReference type="EMBL" id="CP011097">
    <property type="protein sequence ID" value="AJZ75097.1"/>
    <property type="molecule type" value="Genomic_DNA"/>
</dbReference>
<dbReference type="RefSeq" id="WP_048187470.1">
    <property type="nucleotide sequence ID" value="NZ_CP011097.1"/>
</dbReference>
<accession>A0A3G1B030</accession>
<dbReference type="OrthoDB" id="380950at2157"/>
<protein>
    <submittedName>
        <fullName evidence="1">Uncharacterized protein</fullName>
    </submittedName>
</protein>
<evidence type="ECO:0000313" key="2">
    <source>
        <dbReference type="Proteomes" id="UP000266745"/>
    </source>
</evidence>